<proteinExistence type="predicted"/>
<dbReference type="Proteomes" id="UP000299102">
    <property type="component" value="Unassembled WGS sequence"/>
</dbReference>
<evidence type="ECO:0000313" key="3">
    <source>
        <dbReference type="Proteomes" id="UP000299102"/>
    </source>
</evidence>
<organism evidence="2 3">
    <name type="scientific">Eumeta variegata</name>
    <name type="common">Bagworm moth</name>
    <name type="synonym">Eumeta japonica</name>
    <dbReference type="NCBI Taxonomy" id="151549"/>
    <lineage>
        <taxon>Eukaryota</taxon>
        <taxon>Metazoa</taxon>
        <taxon>Ecdysozoa</taxon>
        <taxon>Arthropoda</taxon>
        <taxon>Hexapoda</taxon>
        <taxon>Insecta</taxon>
        <taxon>Pterygota</taxon>
        <taxon>Neoptera</taxon>
        <taxon>Endopterygota</taxon>
        <taxon>Lepidoptera</taxon>
        <taxon>Glossata</taxon>
        <taxon>Ditrysia</taxon>
        <taxon>Tineoidea</taxon>
        <taxon>Psychidae</taxon>
        <taxon>Oiketicinae</taxon>
        <taxon>Eumeta</taxon>
    </lineage>
</organism>
<evidence type="ECO:0000313" key="2">
    <source>
        <dbReference type="EMBL" id="GBP64005.1"/>
    </source>
</evidence>
<sequence length="77" mass="8412">MVDLAAGLALDTPLTIFDGKHLLRWADAWRRVVSSCVATCKRLLLSPTPFSSNLASIPIVYTVLFTAVRVICVLPVK</sequence>
<keyword evidence="1" id="KW-0812">Transmembrane</keyword>
<keyword evidence="1" id="KW-1133">Transmembrane helix</keyword>
<keyword evidence="3" id="KW-1185">Reference proteome</keyword>
<protein>
    <submittedName>
        <fullName evidence="2">Uncharacterized protein</fullName>
    </submittedName>
</protein>
<evidence type="ECO:0000256" key="1">
    <source>
        <dbReference type="SAM" id="Phobius"/>
    </source>
</evidence>
<name>A0A4C1XP73_EUMVA</name>
<accession>A0A4C1XP73</accession>
<keyword evidence="1" id="KW-0472">Membrane</keyword>
<reference evidence="2 3" key="1">
    <citation type="journal article" date="2019" name="Commun. Biol.">
        <title>The bagworm genome reveals a unique fibroin gene that provides high tensile strength.</title>
        <authorList>
            <person name="Kono N."/>
            <person name="Nakamura H."/>
            <person name="Ohtoshi R."/>
            <person name="Tomita M."/>
            <person name="Numata K."/>
            <person name="Arakawa K."/>
        </authorList>
    </citation>
    <scope>NUCLEOTIDE SEQUENCE [LARGE SCALE GENOMIC DNA]</scope>
</reference>
<comment type="caution">
    <text evidence="2">The sequence shown here is derived from an EMBL/GenBank/DDBJ whole genome shotgun (WGS) entry which is preliminary data.</text>
</comment>
<gene>
    <name evidence="2" type="ORF">EVAR_43021_1</name>
</gene>
<dbReference type="AlphaFoldDB" id="A0A4C1XP73"/>
<dbReference type="EMBL" id="BGZK01000885">
    <property type="protein sequence ID" value="GBP64005.1"/>
    <property type="molecule type" value="Genomic_DNA"/>
</dbReference>
<feature type="transmembrane region" description="Helical" evidence="1">
    <location>
        <begin position="54"/>
        <end position="76"/>
    </location>
</feature>